<dbReference type="Pfam" id="PF12323">
    <property type="entry name" value="HTH_OrfB_IS605"/>
    <property type="match status" value="1"/>
</dbReference>
<evidence type="ECO:0000259" key="2">
    <source>
        <dbReference type="Pfam" id="PF12323"/>
    </source>
</evidence>
<dbReference type="InterPro" id="IPR021027">
    <property type="entry name" value="Transposase_put_HTH"/>
</dbReference>
<name>A0A1L8CLJ5_9PROT</name>
<dbReference type="Pfam" id="PF01385">
    <property type="entry name" value="OrfB_IS605"/>
    <property type="match status" value="1"/>
</dbReference>
<accession>A0A1L8CLJ5</accession>
<proteinExistence type="predicted"/>
<evidence type="ECO:0000313" key="3">
    <source>
        <dbReference type="EMBL" id="GAV19800.1"/>
    </source>
</evidence>
<dbReference type="RefSeq" id="WP_143144873.1">
    <property type="nucleotide sequence ID" value="NZ_BDFD01000004.1"/>
</dbReference>
<protein>
    <submittedName>
        <fullName evidence="3">Putative transposase</fullName>
    </submittedName>
</protein>
<evidence type="ECO:0000313" key="4">
    <source>
        <dbReference type="Proteomes" id="UP000231632"/>
    </source>
</evidence>
<keyword evidence="4" id="KW-1185">Reference proteome</keyword>
<dbReference type="AlphaFoldDB" id="A0A1L8CLJ5"/>
<gene>
    <name evidence="3" type="ORF">MMIC_P0758</name>
</gene>
<dbReference type="OrthoDB" id="5296584at2"/>
<dbReference type="InterPro" id="IPR001959">
    <property type="entry name" value="Transposase"/>
</dbReference>
<feature type="domain" description="Transposase putative helix-turn-helix" evidence="2">
    <location>
        <begin position="1"/>
        <end position="32"/>
    </location>
</feature>
<comment type="caution">
    <text evidence="3">The sequence shown here is derived from an EMBL/GenBank/DDBJ whole genome shotgun (WGS) entry which is preliminary data.</text>
</comment>
<sequence length="316" mass="36859">MQIGNKFRCYPDKRQQEILHRWIGCQRFIYNAKVREDRYFRSFSRQSLSLAGMKTPVDQKYAQFISEETVWLKDTPSQLLRNGATLWKQAYQRFFNGLAKRPKLHKRIGRQSVWITSELFNFMESDGKHSVQLGSKSRVIGSIPFKAHREFNAPASIHISVDAGQWFLSFSYDDGVPEAKEEDVFAYVASLSRPDIEASTIGIDRNTTGKKVATSSGQSFDYSGLQKKRMLEHERKSRRWQRIQARRTKGSKRYGKAKAKVARYKRYAKNTRHDFAHKTSRTLVDQTGVNVFVSKRCKQQVWFDLQKALLMLPERK</sequence>
<dbReference type="Proteomes" id="UP000231632">
    <property type="component" value="Unassembled WGS sequence"/>
</dbReference>
<dbReference type="NCBIfam" id="NF040570">
    <property type="entry name" value="guided_TnpB"/>
    <property type="match status" value="1"/>
</dbReference>
<dbReference type="STRING" id="1921010.MMIC_P0758"/>
<organism evidence="3 4">
    <name type="scientific">Mariprofundus micogutta</name>
    <dbReference type="NCBI Taxonomy" id="1921010"/>
    <lineage>
        <taxon>Bacteria</taxon>
        <taxon>Pseudomonadati</taxon>
        <taxon>Pseudomonadota</taxon>
        <taxon>Candidatius Mariprofundia</taxon>
        <taxon>Mariprofundales</taxon>
        <taxon>Mariprofundaceae</taxon>
        <taxon>Mariprofundus</taxon>
    </lineage>
</organism>
<dbReference type="EMBL" id="BDFD01000004">
    <property type="protein sequence ID" value="GAV19800.1"/>
    <property type="molecule type" value="Genomic_DNA"/>
</dbReference>
<evidence type="ECO:0000259" key="1">
    <source>
        <dbReference type="Pfam" id="PF01385"/>
    </source>
</evidence>
<reference evidence="3 4" key="1">
    <citation type="journal article" date="2017" name="Arch. Microbiol.">
        <title>Mariprofundus micogutta sp. nov., a novel iron-oxidizing zetaproteobacterium isolated from a deep-sea hydrothermal field at the Bayonnaise knoll of the Izu-Ogasawara arc, and a description of Mariprofundales ord. nov. and Zetaproteobacteria classis nov.</title>
        <authorList>
            <person name="Makita H."/>
            <person name="Tanaka E."/>
            <person name="Mitsunobu S."/>
            <person name="Miyazaki M."/>
            <person name="Nunoura T."/>
            <person name="Uematsu K."/>
            <person name="Takaki Y."/>
            <person name="Nishi S."/>
            <person name="Shimamura S."/>
            <person name="Takai K."/>
        </authorList>
    </citation>
    <scope>NUCLEOTIDE SEQUENCE [LARGE SCALE GENOMIC DNA]</scope>
    <source>
        <strain evidence="3 4">ET2</strain>
    </source>
</reference>
<feature type="domain" description="Probable transposase IS891/IS1136/IS1341" evidence="1">
    <location>
        <begin position="212"/>
        <end position="288"/>
    </location>
</feature>